<dbReference type="HOGENOM" id="CLU_1770627_0_0_1"/>
<keyword evidence="2" id="KW-1185">Reference proteome</keyword>
<name>A0A0D3CC90_BRAOL</name>
<evidence type="ECO:0000313" key="2">
    <source>
        <dbReference type="Proteomes" id="UP000032141"/>
    </source>
</evidence>
<accession>A0A0D3CC90</accession>
<dbReference type="SUPFAM" id="SSF53756">
    <property type="entry name" value="UDP-Glycosyltransferase/glycogen phosphorylase"/>
    <property type="match status" value="1"/>
</dbReference>
<evidence type="ECO:0000313" key="1">
    <source>
        <dbReference type="EnsemblPlants" id="Bo5g034960.1"/>
    </source>
</evidence>
<dbReference type="Gene3D" id="3.40.50.2000">
    <property type="entry name" value="Glycogen Phosphorylase B"/>
    <property type="match status" value="2"/>
</dbReference>
<dbReference type="PANTHER" id="PTHR48045">
    <property type="entry name" value="UDP-GLYCOSYLTRANSFERASE 72B1"/>
    <property type="match status" value="1"/>
</dbReference>
<dbReference type="AlphaFoldDB" id="A0A0D3CC90"/>
<dbReference type="Proteomes" id="UP000032141">
    <property type="component" value="Chromosome C5"/>
</dbReference>
<dbReference type="PANTHER" id="PTHR48045:SF5">
    <property type="entry name" value="UDP-GLYCOSYLTRANSFERASE 72B2-RELATED"/>
    <property type="match status" value="1"/>
</dbReference>
<dbReference type="eggNOG" id="KOG1192">
    <property type="taxonomic scope" value="Eukaryota"/>
</dbReference>
<reference evidence="1" key="2">
    <citation type="submission" date="2015-03" db="UniProtKB">
        <authorList>
            <consortium name="EnsemblPlants"/>
        </authorList>
    </citation>
    <scope>IDENTIFICATION</scope>
</reference>
<dbReference type="STRING" id="109376.A0A0D3CC90"/>
<organism evidence="1 2">
    <name type="scientific">Brassica oleracea var. oleracea</name>
    <dbReference type="NCBI Taxonomy" id="109376"/>
    <lineage>
        <taxon>Eukaryota</taxon>
        <taxon>Viridiplantae</taxon>
        <taxon>Streptophyta</taxon>
        <taxon>Embryophyta</taxon>
        <taxon>Tracheophyta</taxon>
        <taxon>Spermatophyta</taxon>
        <taxon>Magnoliopsida</taxon>
        <taxon>eudicotyledons</taxon>
        <taxon>Gunneridae</taxon>
        <taxon>Pentapetalae</taxon>
        <taxon>rosids</taxon>
        <taxon>malvids</taxon>
        <taxon>Brassicales</taxon>
        <taxon>Brassicaceae</taxon>
        <taxon>Brassiceae</taxon>
        <taxon>Brassica</taxon>
    </lineage>
</organism>
<reference evidence="1 2" key="1">
    <citation type="journal article" date="2014" name="Genome Biol.">
        <title>Transcriptome and methylome profiling reveals relics of genome dominance in the mesopolyploid Brassica oleracea.</title>
        <authorList>
            <person name="Parkin I.A."/>
            <person name="Koh C."/>
            <person name="Tang H."/>
            <person name="Robinson S.J."/>
            <person name="Kagale S."/>
            <person name="Clarke W.E."/>
            <person name="Town C.D."/>
            <person name="Nixon J."/>
            <person name="Krishnakumar V."/>
            <person name="Bidwell S.L."/>
            <person name="Denoeud F."/>
            <person name="Belcram H."/>
            <person name="Links M.G."/>
            <person name="Just J."/>
            <person name="Clarke C."/>
            <person name="Bender T."/>
            <person name="Huebert T."/>
            <person name="Mason A.S."/>
            <person name="Pires J.C."/>
            <person name="Barker G."/>
            <person name="Moore J."/>
            <person name="Walley P.G."/>
            <person name="Manoli S."/>
            <person name="Batley J."/>
            <person name="Edwards D."/>
            <person name="Nelson M.N."/>
            <person name="Wang X."/>
            <person name="Paterson A.H."/>
            <person name="King G."/>
            <person name="Bancroft I."/>
            <person name="Chalhoub B."/>
            <person name="Sharpe A.G."/>
        </authorList>
    </citation>
    <scope>NUCLEOTIDE SEQUENCE</scope>
    <source>
        <strain evidence="1 2">cv. TO1000</strain>
    </source>
</reference>
<dbReference type="Gramene" id="Bo5g034960.1">
    <property type="protein sequence ID" value="Bo5g034960.1"/>
    <property type="gene ID" value="Bo5g034960"/>
</dbReference>
<sequence length="147" mass="16713">MFHLEAVELSRVSQLNELALGLAESGKQFIWVIRSPSRIANSSFFNSHSQTDPLPPGFLDRTKGKGFVVPSWAPQVQILKASRNNEYMIVPPKEEVVRVIMRLMEGEEGNVIRNQMKELKERAVRVLREDGLSTKALTEVSLKWKSH</sequence>
<dbReference type="EnsemblPlants" id="Bo5g034960.1">
    <property type="protein sequence ID" value="Bo5g034960.1"/>
    <property type="gene ID" value="Bo5g034960"/>
</dbReference>
<proteinExistence type="predicted"/>
<protein>
    <submittedName>
        <fullName evidence="1">Uncharacterized protein</fullName>
    </submittedName>
</protein>